<gene>
    <name evidence="6" type="ORF">HHL24_08180</name>
</gene>
<dbReference type="PROSITE" id="PS51077">
    <property type="entry name" value="HTH_ICLR"/>
    <property type="match status" value="1"/>
</dbReference>
<dbReference type="GO" id="GO:0003677">
    <property type="term" value="F:DNA binding"/>
    <property type="evidence" value="ECO:0007669"/>
    <property type="project" value="UniProtKB-KW"/>
</dbReference>
<keyword evidence="3" id="KW-0804">Transcription</keyword>
<dbReference type="SMART" id="SM00346">
    <property type="entry name" value="HTH_ICLR"/>
    <property type="match status" value="1"/>
</dbReference>
<dbReference type="Pfam" id="PF01614">
    <property type="entry name" value="IclR_C"/>
    <property type="match status" value="1"/>
</dbReference>
<feature type="domain" description="HTH iclR-type" evidence="4">
    <location>
        <begin position="34"/>
        <end position="96"/>
    </location>
</feature>
<organism evidence="6 7">
    <name type="scientific">Paraburkholderia polaris</name>
    <dbReference type="NCBI Taxonomy" id="2728848"/>
    <lineage>
        <taxon>Bacteria</taxon>
        <taxon>Pseudomonadati</taxon>
        <taxon>Pseudomonadota</taxon>
        <taxon>Betaproteobacteria</taxon>
        <taxon>Burkholderiales</taxon>
        <taxon>Burkholderiaceae</taxon>
        <taxon>Paraburkholderia</taxon>
    </lineage>
</organism>
<dbReference type="Gene3D" id="1.10.10.10">
    <property type="entry name" value="Winged helix-like DNA-binding domain superfamily/Winged helix DNA-binding domain"/>
    <property type="match status" value="1"/>
</dbReference>
<evidence type="ECO:0000313" key="6">
    <source>
        <dbReference type="EMBL" id="NML97925.1"/>
    </source>
</evidence>
<dbReference type="PROSITE" id="PS51078">
    <property type="entry name" value="ICLR_ED"/>
    <property type="match status" value="1"/>
</dbReference>
<evidence type="ECO:0000259" key="4">
    <source>
        <dbReference type="PROSITE" id="PS51077"/>
    </source>
</evidence>
<comment type="caution">
    <text evidence="6">The sequence shown here is derived from an EMBL/GenBank/DDBJ whole genome shotgun (WGS) entry which is preliminary data.</text>
</comment>
<dbReference type="InterPro" id="IPR036388">
    <property type="entry name" value="WH-like_DNA-bd_sf"/>
</dbReference>
<keyword evidence="1" id="KW-0805">Transcription regulation</keyword>
<evidence type="ECO:0000256" key="3">
    <source>
        <dbReference type="ARBA" id="ARBA00023163"/>
    </source>
</evidence>
<dbReference type="InterPro" id="IPR050707">
    <property type="entry name" value="HTH_MetabolicPath_Reg"/>
</dbReference>
<sequence>MQYRTSTSLRKITLASTRTSDTAPAAEPTGPALLESVGIVFRLLDELTLARRPLGVTELAQIVDEPKPRVYRHLASMKQVGAVEQDPLTEKYRLGAKLVLFGTAAAEQFDLRALADPYLTRLRDVTGQTAVLSVATHDSALVVATAESTRGVVISVKPGNRPATHCSAQGRLVLAYLDEAAQQRVLRRKLQQFTDRSMTDPAEIQARLALIRERLYEDADGEVIDGINLLAAPIFRGRDVLVGSIGVIGPSRDVPSPPTADLLGAIQSSAAELSARLNCNIYERLLSNAGLVEKG</sequence>
<dbReference type="RefSeq" id="WP_169485120.1">
    <property type="nucleotide sequence ID" value="NZ_JABBGJ010000007.1"/>
</dbReference>
<dbReference type="SUPFAM" id="SSF46785">
    <property type="entry name" value="Winged helix' DNA-binding domain"/>
    <property type="match status" value="1"/>
</dbReference>
<dbReference type="GO" id="GO:0003700">
    <property type="term" value="F:DNA-binding transcription factor activity"/>
    <property type="evidence" value="ECO:0007669"/>
    <property type="project" value="TreeGrafter"/>
</dbReference>
<evidence type="ECO:0000256" key="2">
    <source>
        <dbReference type="ARBA" id="ARBA00023125"/>
    </source>
</evidence>
<dbReference type="AlphaFoldDB" id="A0A848IBK8"/>
<feature type="domain" description="IclR-ED" evidence="5">
    <location>
        <begin position="97"/>
        <end position="279"/>
    </location>
</feature>
<dbReference type="PANTHER" id="PTHR30136:SF8">
    <property type="entry name" value="TRANSCRIPTIONAL REGULATORY PROTEIN"/>
    <property type="match status" value="1"/>
</dbReference>
<keyword evidence="2" id="KW-0238">DNA-binding</keyword>
<dbReference type="Gene3D" id="3.30.450.40">
    <property type="match status" value="1"/>
</dbReference>
<dbReference type="EMBL" id="JABBGJ010000007">
    <property type="protein sequence ID" value="NML97925.1"/>
    <property type="molecule type" value="Genomic_DNA"/>
</dbReference>
<dbReference type="InterPro" id="IPR036390">
    <property type="entry name" value="WH_DNA-bd_sf"/>
</dbReference>
<evidence type="ECO:0000259" key="5">
    <source>
        <dbReference type="PROSITE" id="PS51078"/>
    </source>
</evidence>
<proteinExistence type="predicted"/>
<evidence type="ECO:0000313" key="7">
    <source>
        <dbReference type="Proteomes" id="UP000544134"/>
    </source>
</evidence>
<accession>A0A848IBK8</accession>
<dbReference type="PANTHER" id="PTHR30136">
    <property type="entry name" value="HELIX-TURN-HELIX TRANSCRIPTIONAL REGULATOR, ICLR FAMILY"/>
    <property type="match status" value="1"/>
</dbReference>
<keyword evidence="7" id="KW-1185">Reference proteome</keyword>
<reference evidence="6 7" key="1">
    <citation type="submission" date="2020-04" db="EMBL/GenBank/DDBJ databases">
        <title>Paraburkholderia sp. RP-4-7 isolated from soil.</title>
        <authorList>
            <person name="Dahal R.H."/>
        </authorList>
    </citation>
    <scope>NUCLEOTIDE SEQUENCE [LARGE SCALE GENOMIC DNA]</scope>
    <source>
        <strain evidence="6 7">RP-4-7</strain>
    </source>
</reference>
<protein>
    <submittedName>
        <fullName evidence="6">IclR family transcriptional regulator</fullName>
    </submittedName>
</protein>
<dbReference type="InterPro" id="IPR014757">
    <property type="entry name" value="Tscrpt_reg_IclR_C"/>
</dbReference>
<evidence type="ECO:0000256" key="1">
    <source>
        <dbReference type="ARBA" id="ARBA00023015"/>
    </source>
</evidence>
<dbReference type="GO" id="GO:0045892">
    <property type="term" value="P:negative regulation of DNA-templated transcription"/>
    <property type="evidence" value="ECO:0007669"/>
    <property type="project" value="TreeGrafter"/>
</dbReference>
<dbReference type="SUPFAM" id="SSF55781">
    <property type="entry name" value="GAF domain-like"/>
    <property type="match status" value="1"/>
</dbReference>
<dbReference type="InterPro" id="IPR005471">
    <property type="entry name" value="Tscrpt_reg_IclR_N"/>
</dbReference>
<dbReference type="InterPro" id="IPR029016">
    <property type="entry name" value="GAF-like_dom_sf"/>
</dbReference>
<dbReference type="Proteomes" id="UP000544134">
    <property type="component" value="Unassembled WGS sequence"/>
</dbReference>
<name>A0A848IBK8_9BURK</name>
<dbReference type="Pfam" id="PF09339">
    <property type="entry name" value="HTH_IclR"/>
    <property type="match status" value="1"/>
</dbReference>